<feature type="compositionally biased region" description="Basic residues" evidence="1">
    <location>
        <begin position="208"/>
        <end position="218"/>
    </location>
</feature>
<feature type="region of interest" description="Disordered" evidence="1">
    <location>
        <begin position="309"/>
        <end position="419"/>
    </location>
</feature>
<accession>A0A9W4USE4</accession>
<feature type="compositionally biased region" description="Polar residues" evidence="1">
    <location>
        <begin position="399"/>
        <end position="419"/>
    </location>
</feature>
<dbReference type="EMBL" id="CAOQHR010000010">
    <property type="protein sequence ID" value="CAI6340106.1"/>
    <property type="molecule type" value="Genomic_DNA"/>
</dbReference>
<comment type="caution">
    <text evidence="2">The sequence shown here is derived from an EMBL/GenBank/DDBJ whole genome shotgun (WGS) entry which is preliminary data.</text>
</comment>
<feature type="compositionally biased region" description="Low complexity" evidence="1">
    <location>
        <begin position="361"/>
        <end position="380"/>
    </location>
</feature>
<protein>
    <submittedName>
        <fullName evidence="2">Uncharacterized protein</fullName>
    </submittedName>
</protein>
<feature type="compositionally biased region" description="Pro residues" evidence="1">
    <location>
        <begin position="1"/>
        <end position="17"/>
    </location>
</feature>
<proteinExistence type="predicted"/>
<feature type="region of interest" description="Disordered" evidence="1">
    <location>
        <begin position="181"/>
        <end position="239"/>
    </location>
</feature>
<sequence>MERTPSPPPRLRTPPAPKWANYEPYSPRRSSRVAARHNSHLHMESTSPTRSRTVRDVTPTTSRKTAAPPSSSLTLSPPSSPVSPAKRIAHTKTAADDSESDQFAAPTPARRFLSQQGSLLTPAKTPRKRDLKTSDSLGPTARVLFPNRPATIEEAMPTPRKARKTTAYTLESFAEQMEDDNTKISIFTDSKERIPTHDDDDDNPFVTRKGKGKAKAKPKATPQQRIRKGDPDSQEMFDASLKRDEGVVFTFKGKKIFRKFHDGPPSNASEGERILFEEDETRRRAGVAIAGRITRSSIKPRTLFKEEIAQQARERGEEDDEEALTDIEPQVATPSRKSKNATPLFQVATPPPTKRVQRQISFESWSRVKSSSRADSSGQGSRKRSGPLLEGPTDKRSRSQQSTPSANSTMSVDQANDPA</sequence>
<keyword evidence="3" id="KW-1185">Reference proteome</keyword>
<reference evidence="2" key="1">
    <citation type="submission" date="2023-01" db="EMBL/GenBank/DDBJ databases">
        <authorList>
            <person name="Van Ghelder C."/>
            <person name="Rancurel C."/>
        </authorList>
    </citation>
    <scope>NUCLEOTIDE SEQUENCE</scope>
    <source>
        <strain evidence="2">CNCM I-4278</strain>
    </source>
</reference>
<feature type="compositionally biased region" description="Low complexity" evidence="1">
    <location>
        <begin position="68"/>
        <end position="77"/>
    </location>
</feature>
<dbReference type="AlphaFoldDB" id="A0A9W4USE4"/>
<dbReference type="OrthoDB" id="5398515at2759"/>
<gene>
    <name evidence="2" type="ORF">PDIGIT_LOCUS13276</name>
</gene>
<dbReference type="Proteomes" id="UP001152607">
    <property type="component" value="Unassembled WGS sequence"/>
</dbReference>
<evidence type="ECO:0000256" key="1">
    <source>
        <dbReference type="SAM" id="MobiDB-lite"/>
    </source>
</evidence>
<name>A0A9W4USE4_9PLEO</name>
<feature type="compositionally biased region" description="Polar residues" evidence="1">
    <location>
        <begin position="332"/>
        <end position="343"/>
    </location>
</feature>
<feature type="compositionally biased region" description="Basic residues" evidence="1">
    <location>
        <begin position="29"/>
        <end position="40"/>
    </location>
</feature>
<evidence type="ECO:0000313" key="2">
    <source>
        <dbReference type="EMBL" id="CAI6340106.1"/>
    </source>
</evidence>
<organism evidence="2 3">
    <name type="scientific">Periconia digitata</name>
    <dbReference type="NCBI Taxonomy" id="1303443"/>
    <lineage>
        <taxon>Eukaryota</taxon>
        <taxon>Fungi</taxon>
        <taxon>Dikarya</taxon>
        <taxon>Ascomycota</taxon>
        <taxon>Pezizomycotina</taxon>
        <taxon>Dothideomycetes</taxon>
        <taxon>Pleosporomycetidae</taxon>
        <taxon>Pleosporales</taxon>
        <taxon>Massarineae</taxon>
        <taxon>Periconiaceae</taxon>
        <taxon>Periconia</taxon>
    </lineage>
</organism>
<feature type="region of interest" description="Disordered" evidence="1">
    <location>
        <begin position="1"/>
        <end position="163"/>
    </location>
</feature>
<evidence type="ECO:0000313" key="3">
    <source>
        <dbReference type="Proteomes" id="UP001152607"/>
    </source>
</evidence>